<name>A0A4R6HLN7_9GAMM</name>
<gene>
    <name evidence="1" type="ORF">DFO68_10648</name>
</gene>
<organism evidence="1 2">
    <name type="scientific">Halomonas ventosae</name>
    <dbReference type="NCBI Taxonomy" id="229007"/>
    <lineage>
        <taxon>Bacteria</taxon>
        <taxon>Pseudomonadati</taxon>
        <taxon>Pseudomonadota</taxon>
        <taxon>Gammaproteobacteria</taxon>
        <taxon>Oceanospirillales</taxon>
        <taxon>Halomonadaceae</taxon>
        <taxon>Halomonas</taxon>
    </lineage>
</organism>
<comment type="caution">
    <text evidence="1">The sequence shown here is derived from an EMBL/GenBank/DDBJ whole genome shotgun (WGS) entry which is preliminary data.</text>
</comment>
<accession>A0A4R6HLN7</accession>
<dbReference type="AlphaFoldDB" id="A0A4R6HLN7"/>
<sequence>MRRHFRDNRLYATVFNAYLHPLIARGQPLVSRPPAD</sequence>
<proteinExistence type="predicted"/>
<dbReference type="EMBL" id="SNWH01000006">
    <property type="protein sequence ID" value="TDO09800.1"/>
    <property type="molecule type" value="Genomic_DNA"/>
</dbReference>
<evidence type="ECO:0000313" key="1">
    <source>
        <dbReference type="EMBL" id="TDO09800.1"/>
    </source>
</evidence>
<protein>
    <submittedName>
        <fullName evidence="1">Uncharacterized protein</fullName>
    </submittedName>
</protein>
<keyword evidence="2" id="KW-1185">Reference proteome</keyword>
<reference evidence="1 2" key="1">
    <citation type="submission" date="2019-03" db="EMBL/GenBank/DDBJ databases">
        <title>Freshwater and sediment microbial communities from various areas in North America, analyzing microbe dynamics in response to fracking.</title>
        <authorList>
            <person name="Lamendella R."/>
        </authorList>
    </citation>
    <scope>NUCLEOTIDE SEQUENCE [LARGE SCALE GENOMIC DNA]</scope>
    <source>
        <strain evidence="1 2">1_TX</strain>
    </source>
</reference>
<dbReference type="Proteomes" id="UP000295150">
    <property type="component" value="Unassembled WGS sequence"/>
</dbReference>
<evidence type="ECO:0000313" key="2">
    <source>
        <dbReference type="Proteomes" id="UP000295150"/>
    </source>
</evidence>